<keyword evidence="3" id="KW-0677">Repeat</keyword>
<evidence type="ECO:0000256" key="2">
    <source>
        <dbReference type="ARBA" id="ARBA00016427"/>
    </source>
</evidence>
<comment type="function">
    <text evidence="4">RNA-binding nucleolar protein required for pre-rRNA processing. Involved in production of 18S rRNA and assembly of small ribosomal subunit.</text>
</comment>
<dbReference type="AlphaFoldDB" id="A0A9P4U2A4"/>
<dbReference type="SUPFAM" id="SSF48371">
    <property type="entry name" value="ARM repeat"/>
    <property type="match status" value="1"/>
</dbReference>
<dbReference type="GO" id="GO:0030688">
    <property type="term" value="C:preribosome, small subunit precursor"/>
    <property type="evidence" value="ECO:0007669"/>
    <property type="project" value="TreeGrafter"/>
</dbReference>
<dbReference type="InterPro" id="IPR016024">
    <property type="entry name" value="ARM-type_fold"/>
</dbReference>
<dbReference type="GO" id="GO:0000447">
    <property type="term" value="P:endonucleolytic cleavage in ITS1 to separate SSU-rRNA from 5.8S rRNA and LSU-rRNA from tricistronic rRNA transcript (SSU-rRNA, 5.8S rRNA, LSU-rRNA)"/>
    <property type="evidence" value="ECO:0007669"/>
    <property type="project" value="TreeGrafter"/>
</dbReference>
<evidence type="ECO:0000313" key="8">
    <source>
        <dbReference type="EMBL" id="KAF2433808.1"/>
    </source>
</evidence>
<evidence type="ECO:0000256" key="5">
    <source>
        <dbReference type="ARBA" id="ARBA00030932"/>
    </source>
</evidence>
<protein>
    <recommendedName>
        <fullName evidence="2">Nucleolar protein 9</fullName>
    </recommendedName>
    <alternativeName>
        <fullName evidence="5 6">Pumilio domain-containing protein NOP9</fullName>
    </alternativeName>
</protein>
<dbReference type="GO" id="GO:0000056">
    <property type="term" value="P:ribosomal small subunit export from nucleus"/>
    <property type="evidence" value="ECO:0007669"/>
    <property type="project" value="TreeGrafter"/>
</dbReference>
<dbReference type="Proteomes" id="UP000800235">
    <property type="component" value="Unassembled WGS sequence"/>
</dbReference>
<dbReference type="SMART" id="SM00025">
    <property type="entry name" value="Pumilio"/>
    <property type="match status" value="6"/>
</dbReference>
<feature type="region of interest" description="Disordered" evidence="7">
    <location>
        <begin position="1"/>
        <end position="45"/>
    </location>
</feature>
<feature type="compositionally biased region" description="Basic residues" evidence="7">
    <location>
        <begin position="28"/>
        <end position="37"/>
    </location>
</feature>
<dbReference type="GO" id="GO:0000480">
    <property type="term" value="P:endonucleolytic cleavage in 5'-ETS of tricistronic rRNA transcript (SSU-rRNA, 5.8S rRNA, LSU-rRNA)"/>
    <property type="evidence" value="ECO:0007669"/>
    <property type="project" value="TreeGrafter"/>
</dbReference>
<name>A0A9P4U2A4_9PEZI</name>
<feature type="compositionally biased region" description="Basic residues" evidence="7">
    <location>
        <begin position="1"/>
        <end position="17"/>
    </location>
</feature>
<dbReference type="Pfam" id="PF22493">
    <property type="entry name" value="PUF_NOP9"/>
    <property type="match status" value="1"/>
</dbReference>
<comment type="subcellular location">
    <subcellularLocation>
        <location evidence="1">Nucleus</location>
        <location evidence="1">Nucleolus</location>
    </subcellularLocation>
</comment>
<sequence length="698" mass="77928">MPKEGKKRGRRGEKKRKLEQSDEEIEHTHKKHKHDKSHSHVESTAPADFVPLENGQHQDNLETQDATSYSQPGEMPFYGMLDEEEQEYFKRADEMLELNDFANAEDRSIFLANVYKEAEGKELKLANSQSCSRLMERLIRLSTADQLKGLFGKFSTHFLHLVQHRFASHCCEALFIQGAPVVTAEMLAPPFQSTGEEPIPSMESLFLQAIHELEEFLGYLLTDKFASHTLRVLLVVLSGQPLEQSASKSMIQSKKKEHITVHSSNELTLEQRKVPESFLAALQDFISKCVSGLDTTYIRALASHPSGNPTIQLLLQLELTQFGKQKAKDENSIIHKLLPDDPITPENDSGKFINGMLYDSVGSRLLETIIEHAPGKTFKSIYRQMFKGKLGTLSKNDTASYVVSKILIRLSKDDLADAVQEFCPQIQLLVDRNRTVVIKTLIERCAVRSVDPTPIATAIEAAYSGPKGFEITHLLRLNKTGSAAPSTDPAYTDSPTSNKPNTKDPEKLHGSLLAQTMLTIPGPTSDLIFDSLAQLGTPLSISLAKDSTASRTIQAALSAPIASVIFRRKMIQQFYGHIGELALDPSASRVIDAIWAGTNGLAFIRERIAEELAENEAALRESFVGRAVWRNWRMDLYKRKRHDWVLESRKSAGDGGGFLAFPETELVVDMGKENRHMSAIDKARLKHARDKGKGEGEW</sequence>
<evidence type="ECO:0000256" key="6">
    <source>
        <dbReference type="ARBA" id="ARBA00031929"/>
    </source>
</evidence>
<evidence type="ECO:0000313" key="9">
    <source>
        <dbReference type="Proteomes" id="UP000800235"/>
    </source>
</evidence>
<accession>A0A9P4U2A4</accession>
<evidence type="ECO:0000256" key="1">
    <source>
        <dbReference type="ARBA" id="ARBA00004604"/>
    </source>
</evidence>
<dbReference type="PANTHER" id="PTHR13102:SF0">
    <property type="entry name" value="NUCLEOLAR PROTEIN 9"/>
    <property type="match status" value="1"/>
</dbReference>
<dbReference type="GO" id="GO:0003723">
    <property type="term" value="F:RNA binding"/>
    <property type="evidence" value="ECO:0007669"/>
    <property type="project" value="InterPro"/>
</dbReference>
<proteinExistence type="predicted"/>
<comment type="caution">
    <text evidence="8">The sequence shown here is derived from an EMBL/GenBank/DDBJ whole genome shotgun (WGS) entry which is preliminary data.</text>
</comment>
<dbReference type="PANTHER" id="PTHR13102">
    <property type="entry name" value="NUCLEOLAR PROTEIN 9"/>
    <property type="match status" value="1"/>
</dbReference>
<dbReference type="InterPro" id="IPR011989">
    <property type="entry name" value="ARM-like"/>
</dbReference>
<organism evidence="8 9">
    <name type="scientific">Tothia fuscella</name>
    <dbReference type="NCBI Taxonomy" id="1048955"/>
    <lineage>
        <taxon>Eukaryota</taxon>
        <taxon>Fungi</taxon>
        <taxon>Dikarya</taxon>
        <taxon>Ascomycota</taxon>
        <taxon>Pezizomycotina</taxon>
        <taxon>Dothideomycetes</taxon>
        <taxon>Pleosporomycetidae</taxon>
        <taxon>Venturiales</taxon>
        <taxon>Cylindrosympodiaceae</taxon>
        <taxon>Tothia</taxon>
    </lineage>
</organism>
<evidence type="ECO:0000256" key="3">
    <source>
        <dbReference type="ARBA" id="ARBA00022737"/>
    </source>
</evidence>
<evidence type="ECO:0000256" key="7">
    <source>
        <dbReference type="SAM" id="MobiDB-lite"/>
    </source>
</evidence>
<dbReference type="GO" id="GO:0005730">
    <property type="term" value="C:nucleolus"/>
    <property type="evidence" value="ECO:0007669"/>
    <property type="project" value="UniProtKB-SubCell"/>
</dbReference>
<gene>
    <name evidence="8" type="ORF">EJ08DRAFT_40250</name>
</gene>
<keyword evidence="9" id="KW-1185">Reference proteome</keyword>
<dbReference type="GO" id="GO:0030686">
    <property type="term" value="C:90S preribosome"/>
    <property type="evidence" value="ECO:0007669"/>
    <property type="project" value="TreeGrafter"/>
</dbReference>
<dbReference type="InterPro" id="IPR040000">
    <property type="entry name" value="NOP9"/>
</dbReference>
<evidence type="ECO:0000256" key="4">
    <source>
        <dbReference type="ARBA" id="ARBA00024893"/>
    </source>
</evidence>
<feature type="region of interest" description="Disordered" evidence="7">
    <location>
        <begin position="482"/>
        <end position="507"/>
    </location>
</feature>
<dbReference type="GO" id="GO:0000472">
    <property type="term" value="P:endonucleolytic cleavage to generate mature 5'-end of SSU-rRNA from (SSU-rRNA, 5.8S rRNA, LSU-rRNA)"/>
    <property type="evidence" value="ECO:0007669"/>
    <property type="project" value="TreeGrafter"/>
</dbReference>
<dbReference type="OrthoDB" id="392571at2759"/>
<dbReference type="Gene3D" id="1.25.10.10">
    <property type="entry name" value="Leucine-rich Repeat Variant"/>
    <property type="match status" value="3"/>
</dbReference>
<reference evidence="8" key="1">
    <citation type="journal article" date="2020" name="Stud. Mycol.">
        <title>101 Dothideomycetes genomes: a test case for predicting lifestyles and emergence of pathogens.</title>
        <authorList>
            <person name="Haridas S."/>
            <person name="Albert R."/>
            <person name="Binder M."/>
            <person name="Bloem J."/>
            <person name="Labutti K."/>
            <person name="Salamov A."/>
            <person name="Andreopoulos B."/>
            <person name="Baker S."/>
            <person name="Barry K."/>
            <person name="Bills G."/>
            <person name="Bluhm B."/>
            <person name="Cannon C."/>
            <person name="Castanera R."/>
            <person name="Culley D."/>
            <person name="Daum C."/>
            <person name="Ezra D."/>
            <person name="Gonzalez J."/>
            <person name="Henrissat B."/>
            <person name="Kuo A."/>
            <person name="Liang C."/>
            <person name="Lipzen A."/>
            <person name="Lutzoni F."/>
            <person name="Magnuson J."/>
            <person name="Mondo S."/>
            <person name="Nolan M."/>
            <person name="Ohm R."/>
            <person name="Pangilinan J."/>
            <person name="Park H.-J."/>
            <person name="Ramirez L."/>
            <person name="Alfaro M."/>
            <person name="Sun H."/>
            <person name="Tritt A."/>
            <person name="Yoshinaga Y."/>
            <person name="Zwiers L.-H."/>
            <person name="Turgeon B."/>
            <person name="Goodwin S."/>
            <person name="Spatafora J."/>
            <person name="Crous P."/>
            <person name="Grigoriev I."/>
        </authorList>
    </citation>
    <scope>NUCLEOTIDE SEQUENCE</scope>
    <source>
        <strain evidence="8">CBS 130266</strain>
    </source>
</reference>
<dbReference type="EMBL" id="MU007019">
    <property type="protein sequence ID" value="KAF2433808.1"/>
    <property type="molecule type" value="Genomic_DNA"/>
</dbReference>
<dbReference type="InterPro" id="IPR001313">
    <property type="entry name" value="Pumilio_RNA-bd_rpt"/>
</dbReference>